<keyword evidence="4 8" id="KW-0297">G-protein coupled receptor</keyword>
<dbReference type="Gene3D" id="1.20.1070.10">
    <property type="entry name" value="Rhodopsin 7-helix transmembrane proteins"/>
    <property type="match status" value="1"/>
</dbReference>
<evidence type="ECO:0000256" key="7">
    <source>
        <dbReference type="ARBA" id="ARBA00023224"/>
    </source>
</evidence>
<comment type="subcellular location">
    <subcellularLocation>
        <location evidence="1">Membrane</location>
        <topology evidence="1">Multi-pass membrane protein</topology>
    </subcellularLocation>
</comment>
<keyword evidence="7 8" id="KW-0807">Transducer</keyword>
<evidence type="ECO:0000256" key="4">
    <source>
        <dbReference type="ARBA" id="ARBA00023040"/>
    </source>
</evidence>
<evidence type="ECO:0000256" key="8">
    <source>
        <dbReference type="RuleBase" id="RU000688"/>
    </source>
</evidence>
<dbReference type="OMA" id="CCLFPFE"/>
<dbReference type="PRINTS" id="PR00237">
    <property type="entry name" value="GPCRRHODOPSN"/>
</dbReference>
<dbReference type="GO" id="GO:0005886">
    <property type="term" value="C:plasma membrane"/>
    <property type="evidence" value="ECO:0007669"/>
    <property type="project" value="TreeGrafter"/>
</dbReference>
<sequence length="386" mass="44261">MDDLLNESADCAEDFRINISLDYVPSYTYNDGQIFVITILLPILLTLGILGNSAFMFVVYRRAEMRTVTNWYLTNLAVADILFLLSAIVDKIWAYYVSPIPGDNGPHGHFACVLLYLIADLTYFASLGFVTLVSFDRFLAVRRPRASSKGRRGRRTVPFRLCAASWILGFCFAACLIPSRGMFVRYCLKWPQEEKYQNWPSYMYVCKSREDWVDQFSNVIQTVPFFLTFALNLFLYVNIIRGLDRSIQNLGSHGMSQDKNVTMRNQIALMLVVNGVVFFCCLFPFELLVLFQVIRVVRGTNIIPLGWHNLFFEISRALAYINSVANPLIYTLMSHRYRANFKTAFSLDQCSRIVSQRGRKENNAAPADDFRNTSQRGQTATRVEIL</sequence>
<feature type="transmembrane region" description="Helical" evidence="10">
    <location>
        <begin position="113"/>
        <end position="136"/>
    </location>
</feature>
<keyword evidence="2 8" id="KW-0812">Transmembrane</keyword>
<evidence type="ECO:0000256" key="1">
    <source>
        <dbReference type="ARBA" id="ARBA00004141"/>
    </source>
</evidence>
<feature type="transmembrane region" description="Helical" evidence="10">
    <location>
        <begin position="219"/>
        <end position="239"/>
    </location>
</feature>
<dbReference type="InterPro" id="IPR000276">
    <property type="entry name" value="GPCR_Rhodpsn"/>
</dbReference>
<dbReference type="GeneID" id="119727402"/>
<evidence type="ECO:0000313" key="12">
    <source>
        <dbReference type="EnsemblMetazoa" id="XP_038055196.1"/>
    </source>
</evidence>
<evidence type="ECO:0000256" key="10">
    <source>
        <dbReference type="SAM" id="Phobius"/>
    </source>
</evidence>
<feature type="domain" description="G-protein coupled receptors family 1 profile" evidence="11">
    <location>
        <begin position="51"/>
        <end position="330"/>
    </location>
</feature>
<feature type="transmembrane region" description="Helical" evidence="10">
    <location>
        <begin position="72"/>
        <end position="93"/>
    </location>
</feature>
<evidence type="ECO:0000256" key="9">
    <source>
        <dbReference type="SAM" id="MobiDB-lite"/>
    </source>
</evidence>
<protein>
    <recommendedName>
        <fullName evidence="11">G-protein coupled receptors family 1 profile domain-containing protein</fullName>
    </recommendedName>
</protein>
<dbReference type="PROSITE" id="PS50262">
    <property type="entry name" value="G_PROTEIN_RECEP_F1_2"/>
    <property type="match status" value="1"/>
</dbReference>
<dbReference type="SUPFAM" id="SSF81321">
    <property type="entry name" value="Family A G protein-coupled receptor-like"/>
    <property type="match status" value="1"/>
</dbReference>
<evidence type="ECO:0000256" key="6">
    <source>
        <dbReference type="ARBA" id="ARBA00023170"/>
    </source>
</evidence>
<name>A0A913ZVV3_PATMI</name>
<dbReference type="PANTHER" id="PTHR24243">
    <property type="entry name" value="G-PROTEIN COUPLED RECEPTOR"/>
    <property type="match status" value="1"/>
</dbReference>
<feature type="transmembrane region" description="Helical" evidence="10">
    <location>
        <begin position="34"/>
        <end position="60"/>
    </location>
</feature>
<evidence type="ECO:0000256" key="2">
    <source>
        <dbReference type="ARBA" id="ARBA00022692"/>
    </source>
</evidence>
<evidence type="ECO:0000256" key="3">
    <source>
        <dbReference type="ARBA" id="ARBA00022989"/>
    </source>
</evidence>
<feature type="transmembrane region" description="Helical" evidence="10">
    <location>
        <begin position="267"/>
        <end position="294"/>
    </location>
</feature>
<keyword evidence="3 10" id="KW-1133">Transmembrane helix</keyword>
<dbReference type="PROSITE" id="PS00237">
    <property type="entry name" value="G_PROTEIN_RECEP_F1_1"/>
    <property type="match status" value="1"/>
</dbReference>
<organism evidence="12 13">
    <name type="scientific">Patiria miniata</name>
    <name type="common">Bat star</name>
    <name type="synonym">Asterina miniata</name>
    <dbReference type="NCBI Taxonomy" id="46514"/>
    <lineage>
        <taxon>Eukaryota</taxon>
        <taxon>Metazoa</taxon>
        <taxon>Echinodermata</taxon>
        <taxon>Eleutherozoa</taxon>
        <taxon>Asterozoa</taxon>
        <taxon>Asteroidea</taxon>
        <taxon>Valvatacea</taxon>
        <taxon>Valvatida</taxon>
        <taxon>Asterinidae</taxon>
        <taxon>Patiria</taxon>
    </lineage>
</organism>
<dbReference type="EnsemblMetazoa" id="XM_038199268.1">
    <property type="protein sequence ID" value="XP_038055196.1"/>
    <property type="gene ID" value="LOC119727402"/>
</dbReference>
<reference evidence="12" key="1">
    <citation type="submission" date="2022-11" db="UniProtKB">
        <authorList>
            <consortium name="EnsemblMetazoa"/>
        </authorList>
    </citation>
    <scope>IDENTIFICATION</scope>
</reference>
<accession>A0A913ZVV3</accession>
<dbReference type="OrthoDB" id="10036964at2759"/>
<feature type="region of interest" description="Disordered" evidence="9">
    <location>
        <begin position="357"/>
        <end position="380"/>
    </location>
</feature>
<evidence type="ECO:0000259" key="11">
    <source>
        <dbReference type="PROSITE" id="PS50262"/>
    </source>
</evidence>
<dbReference type="Pfam" id="PF00001">
    <property type="entry name" value="7tm_1"/>
    <property type="match status" value="1"/>
</dbReference>
<dbReference type="GO" id="GO:0004930">
    <property type="term" value="F:G protein-coupled receptor activity"/>
    <property type="evidence" value="ECO:0007669"/>
    <property type="project" value="UniProtKB-KW"/>
</dbReference>
<dbReference type="AlphaFoldDB" id="A0A913ZVV3"/>
<dbReference type="RefSeq" id="XP_038055196.1">
    <property type="nucleotide sequence ID" value="XM_038199268.1"/>
</dbReference>
<keyword evidence="5 10" id="KW-0472">Membrane</keyword>
<proteinExistence type="inferred from homology"/>
<keyword evidence="6 8" id="KW-0675">Receptor</keyword>
<evidence type="ECO:0000256" key="5">
    <source>
        <dbReference type="ARBA" id="ARBA00023136"/>
    </source>
</evidence>
<dbReference type="CDD" id="cd00637">
    <property type="entry name" value="7tm_classA_rhodopsin-like"/>
    <property type="match status" value="1"/>
</dbReference>
<keyword evidence="13" id="KW-1185">Reference proteome</keyword>
<dbReference type="InterPro" id="IPR017452">
    <property type="entry name" value="GPCR_Rhodpsn_7TM"/>
</dbReference>
<feature type="transmembrane region" description="Helical" evidence="10">
    <location>
        <begin position="157"/>
        <end position="179"/>
    </location>
</feature>
<comment type="similarity">
    <text evidence="8">Belongs to the G-protein coupled receptor 1 family.</text>
</comment>
<dbReference type="Proteomes" id="UP000887568">
    <property type="component" value="Unplaced"/>
</dbReference>
<evidence type="ECO:0000313" key="13">
    <source>
        <dbReference type="Proteomes" id="UP000887568"/>
    </source>
</evidence>
<dbReference type="PANTHER" id="PTHR24243:SF208">
    <property type="entry name" value="PYROKININ-1 RECEPTOR"/>
    <property type="match status" value="1"/>
</dbReference>